<dbReference type="Gene3D" id="3.40.50.1820">
    <property type="entry name" value="alpha/beta hydrolase"/>
    <property type="match status" value="1"/>
</dbReference>
<dbReference type="Proteomes" id="UP001515683">
    <property type="component" value="Unassembled WGS sequence"/>
</dbReference>
<dbReference type="InterPro" id="IPR029058">
    <property type="entry name" value="AB_hydrolase_fold"/>
</dbReference>
<gene>
    <name evidence="2" type="ORF">F3J40_15790</name>
</gene>
<dbReference type="SUPFAM" id="SSF53474">
    <property type="entry name" value="alpha/beta-Hydrolases"/>
    <property type="match status" value="1"/>
</dbReference>
<proteinExistence type="predicted"/>
<evidence type="ECO:0000313" key="2">
    <source>
        <dbReference type="EMBL" id="NIF23053.1"/>
    </source>
</evidence>
<keyword evidence="3" id="KW-1185">Reference proteome</keyword>
<keyword evidence="2" id="KW-0378">Hydrolase</keyword>
<comment type="caution">
    <text evidence="2">The sequence shown here is derived from an EMBL/GenBank/DDBJ whole genome shotgun (WGS) entry which is preliminary data.</text>
</comment>
<evidence type="ECO:0000313" key="3">
    <source>
        <dbReference type="Proteomes" id="UP001515683"/>
    </source>
</evidence>
<dbReference type="PANTHER" id="PTHR43689:SF8">
    <property type="entry name" value="ALPHA_BETA-HYDROLASES SUPERFAMILY PROTEIN"/>
    <property type="match status" value="1"/>
</dbReference>
<dbReference type="PRINTS" id="PR00111">
    <property type="entry name" value="ABHYDROLASE"/>
</dbReference>
<feature type="domain" description="AB hydrolase-1" evidence="1">
    <location>
        <begin position="20"/>
        <end position="235"/>
    </location>
</feature>
<accession>A0ABX0REK4</accession>
<dbReference type="PANTHER" id="PTHR43689">
    <property type="entry name" value="HYDROLASE"/>
    <property type="match status" value="1"/>
</dbReference>
<sequence length="246" mass="26923">MEVILTQELTSVARSAALPVVLIPGFMLDETLWEGFIAAAEGRRRFICASLAEGNSIRQLAEHIVATLPARFVLVGFSLGGYVARAIVEHYPERVAALVLIATSLREDTPEQVQQKQSAAKAMQQGAKFGGLTSSAIARSLHPERAQDRVLINKIKMMGDRLGNAVFLRQSALIRQNISCQPIRCPTLIVAARQDRLRSLAESEELAHFIAGSALHQIDRCGHMVPLEQPEQLAATVLGWLSRLVD</sequence>
<dbReference type="GO" id="GO:0016787">
    <property type="term" value="F:hydrolase activity"/>
    <property type="evidence" value="ECO:0007669"/>
    <property type="project" value="UniProtKB-KW"/>
</dbReference>
<dbReference type="EMBL" id="VWXF01000006">
    <property type="protein sequence ID" value="NIF23053.1"/>
    <property type="molecule type" value="Genomic_DNA"/>
</dbReference>
<evidence type="ECO:0000259" key="1">
    <source>
        <dbReference type="Pfam" id="PF12697"/>
    </source>
</evidence>
<name>A0ABX0REK4_9GAMM</name>
<organism evidence="2 3">
    <name type="scientific">Candidatus Pantoea multigeneris</name>
    <dbReference type="NCBI Taxonomy" id="2608357"/>
    <lineage>
        <taxon>Bacteria</taxon>
        <taxon>Pseudomonadati</taxon>
        <taxon>Pseudomonadota</taxon>
        <taxon>Gammaproteobacteria</taxon>
        <taxon>Enterobacterales</taxon>
        <taxon>Erwiniaceae</taxon>
        <taxon>Pantoea</taxon>
    </lineage>
</organism>
<dbReference type="Pfam" id="PF12697">
    <property type="entry name" value="Abhydrolase_6"/>
    <property type="match status" value="1"/>
</dbReference>
<protein>
    <submittedName>
        <fullName evidence="2">Alpha/beta hydrolase</fullName>
    </submittedName>
</protein>
<reference evidence="2 3" key="1">
    <citation type="journal article" date="2019" name="bioRxiv">
        <title>Bacteria contribute to plant secondary compound degradation in a generalist herbivore system.</title>
        <authorList>
            <person name="Francoeur C.B."/>
            <person name="Khadempour L."/>
            <person name="Moreira-Soto R.D."/>
            <person name="Gotting K."/>
            <person name="Book A.J."/>
            <person name="Pinto-Tomas A.A."/>
            <person name="Keefover-Ring K."/>
            <person name="Currie C.R."/>
        </authorList>
    </citation>
    <scope>NUCLEOTIDE SEQUENCE [LARGE SCALE GENOMIC DNA]</scope>
    <source>
        <strain evidence="2">Acro-835</strain>
    </source>
</reference>
<dbReference type="InterPro" id="IPR000073">
    <property type="entry name" value="AB_hydrolase_1"/>
</dbReference>